<organism evidence="1">
    <name type="scientific">Homo sapiens</name>
    <name type="common">Human</name>
    <dbReference type="NCBI Taxonomy" id="9606"/>
    <lineage>
        <taxon>Eukaryota</taxon>
        <taxon>Metazoa</taxon>
        <taxon>Chordata</taxon>
        <taxon>Craniata</taxon>
        <taxon>Vertebrata</taxon>
        <taxon>Euteleostomi</taxon>
        <taxon>Mammalia</taxon>
        <taxon>Eutheria</taxon>
        <taxon>Euarchontoglires</taxon>
        <taxon>Primates</taxon>
        <taxon>Haplorrhini</taxon>
        <taxon>Catarrhini</taxon>
        <taxon>Hominidae</taxon>
        <taxon>Homo</taxon>
    </lineage>
</organism>
<dbReference type="AlphaFoldDB" id="L8EAY4"/>
<evidence type="ECO:0000313" key="1">
    <source>
        <dbReference type="EMBL" id="CCQ43573.1"/>
    </source>
</evidence>
<sequence length="74" mass="8166">MMAGYEEEVNVCGLLSLCQRGGEVGNRNPLQSPICRVETPGALCPAAWHWSFAASHQRPPCPCRGRSLRLHLHL</sequence>
<dbReference type="EMBL" id="HF584076">
    <property type="protein sequence ID" value="CCQ43573.1"/>
    <property type="molecule type" value="Genomic_DNA"/>
</dbReference>
<name>L8EAY4_HUMAN</name>
<reference evidence="1" key="1">
    <citation type="journal article" date="2013" name="PLoS ONE">
        <title>Direct detection of alternative open reading frames translation products in human significantly expands the proteome.</title>
        <authorList>
            <person name="Vanderperre B."/>
            <person name="Lucier J.-F."/>
            <person name="Motard J."/>
            <person name="Tremblay G."/>
            <person name="Vanderperre S."/>
            <person name="Wisztorski M."/>
            <person name="Salzet M."/>
            <person name="Boisvert F.-M."/>
            <person name="Roucou X."/>
        </authorList>
    </citation>
    <scope>NUCLEOTIDE SEQUENCE</scope>
</reference>
<accession>L8EAY4</accession>
<dbReference type="PeptideAtlas" id="L8EAY4"/>
<protein>
    <submittedName>
        <fullName evidence="1">Alternative protein RAB20</fullName>
    </submittedName>
</protein>
<proteinExistence type="predicted"/>
<dbReference type="OrthoDB" id="9938508at2759"/>
<gene>
    <name evidence="1" type="primary">RAB20</name>
</gene>